<gene>
    <name evidence="1" type="ORF">ACG04R_02660</name>
</gene>
<evidence type="ECO:0000313" key="1">
    <source>
        <dbReference type="EMBL" id="MFG6485554.1"/>
    </source>
</evidence>
<evidence type="ECO:0000313" key="2">
    <source>
        <dbReference type="Proteomes" id="UP001606134"/>
    </source>
</evidence>
<name>A0ABW7H6N0_9BURK</name>
<proteinExistence type="predicted"/>
<evidence type="ECO:0008006" key="3">
    <source>
        <dbReference type="Google" id="ProtNLM"/>
    </source>
</evidence>
<sequence length="127" mass="14749">MPEIDKGDDVFVVNDATGAMWRLQVKTSLGRTQATSRAYQFRVRETAIQNAQTPELHFVFVMRKGRVWHFLLMDRPVLRAYVRNNHLGTPAGDYRQLNMVLHDDGRLICSGVDLQNHLEDWATWPRL</sequence>
<protein>
    <recommendedName>
        <fullName evidence="3">PD(D/E)XK endonuclease domain-containing protein</fullName>
    </recommendedName>
</protein>
<reference evidence="1 2" key="1">
    <citation type="submission" date="2024-08" db="EMBL/GenBank/DDBJ databases">
        <authorList>
            <person name="Lu H."/>
        </authorList>
    </citation>
    <scope>NUCLEOTIDE SEQUENCE [LARGE SCALE GENOMIC DNA]</scope>
    <source>
        <strain evidence="1 2">BYS78W</strain>
    </source>
</reference>
<dbReference type="Proteomes" id="UP001606134">
    <property type="component" value="Unassembled WGS sequence"/>
</dbReference>
<accession>A0ABW7H6N0</accession>
<dbReference type="EMBL" id="JBIGIC010000001">
    <property type="protein sequence ID" value="MFG6485554.1"/>
    <property type="molecule type" value="Genomic_DNA"/>
</dbReference>
<keyword evidence="2" id="KW-1185">Reference proteome</keyword>
<comment type="caution">
    <text evidence="1">The sequence shown here is derived from an EMBL/GenBank/DDBJ whole genome shotgun (WGS) entry which is preliminary data.</text>
</comment>
<organism evidence="1 2">
    <name type="scientific">Pelomonas candidula</name>
    <dbReference type="NCBI Taxonomy" id="3299025"/>
    <lineage>
        <taxon>Bacteria</taxon>
        <taxon>Pseudomonadati</taxon>
        <taxon>Pseudomonadota</taxon>
        <taxon>Betaproteobacteria</taxon>
        <taxon>Burkholderiales</taxon>
        <taxon>Sphaerotilaceae</taxon>
        <taxon>Roseateles</taxon>
    </lineage>
</organism>